<dbReference type="GO" id="GO:0005524">
    <property type="term" value="F:ATP binding"/>
    <property type="evidence" value="ECO:0007669"/>
    <property type="project" value="UniProtKB-UniRule"/>
</dbReference>
<dbReference type="HAMAP" id="MF_00027">
    <property type="entry name" value="CobB_CbiA"/>
    <property type="match status" value="1"/>
</dbReference>
<dbReference type="GO" id="GO:0043802">
    <property type="term" value="F:hydrogenobyrinic acid a,c-diamide synthase (glutamine-hydrolysing) activity"/>
    <property type="evidence" value="ECO:0007669"/>
    <property type="project" value="UniProtKB-UniRule"/>
</dbReference>
<comment type="pathway">
    <text evidence="9">Cofactor biosynthesis; adenosylcobalamin biosynthesis; cob(II)yrinate a,c-diamide from precorrin-2 (aerobic route): step 9/10.</text>
</comment>
<evidence type="ECO:0000256" key="6">
    <source>
        <dbReference type="ARBA" id="ARBA00022840"/>
    </source>
</evidence>
<keyword evidence="3 9" id="KW-0169">Cobalamin biosynthesis</keyword>
<feature type="site" description="Increases nucleophilicity of active site Cys" evidence="9">
    <location>
        <position position="432"/>
    </location>
</feature>
<dbReference type="Pfam" id="PF01656">
    <property type="entry name" value="CbiA"/>
    <property type="match status" value="1"/>
</dbReference>
<comment type="cofactor">
    <cofactor evidence="1 9">
        <name>Mg(2+)</name>
        <dbReference type="ChEBI" id="CHEBI:18420"/>
    </cofactor>
</comment>
<dbReference type="SUPFAM" id="SSF52317">
    <property type="entry name" value="Class I glutamine amidotransferase-like"/>
    <property type="match status" value="1"/>
</dbReference>
<dbReference type="InterPro" id="IPR011698">
    <property type="entry name" value="GATase_3"/>
</dbReference>
<evidence type="ECO:0000256" key="2">
    <source>
        <dbReference type="ARBA" id="ARBA00006205"/>
    </source>
</evidence>
<evidence type="ECO:0000259" key="11">
    <source>
        <dbReference type="Pfam" id="PF07685"/>
    </source>
</evidence>
<name>A0A163YN67_9BRAD</name>
<evidence type="ECO:0000256" key="4">
    <source>
        <dbReference type="ARBA" id="ARBA00022598"/>
    </source>
</evidence>
<dbReference type="GO" id="GO:0042242">
    <property type="term" value="F:cobyrinic acid a,c-diamide synthase activity"/>
    <property type="evidence" value="ECO:0007669"/>
    <property type="project" value="InterPro"/>
</dbReference>
<dbReference type="InterPro" id="IPR004484">
    <property type="entry name" value="CbiA/CobB_synth"/>
</dbReference>
<dbReference type="UniPathway" id="UPA00148">
    <property type="reaction ID" value="UER00220"/>
</dbReference>
<dbReference type="Pfam" id="PF07685">
    <property type="entry name" value="GATase_3"/>
    <property type="match status" value="1"/>
</dbReference>
<keyword evidence="4 9" id="KW-0436">Ligase</keyword>
<evidence type="ECO:0000256" key="5">
    <source>
        <dbReference type="ARBA" id="ARBA00022741"/>
    </source>
</evidence>
<dbReference type="EMBL" id="LVYV01000023">
    <property type="protein sequence ID" value="KZD22340.1"/>
    <property type="molecule type" value="Genomic_DNA"/>
</dbReference>
<feature type="domain" description="CobB/CobQ-like glutamine amidotransferase" evidence="11">
    <location>
        <begin position="247"/>
        <end position="435"/>
    </location>
</feature>
<dbReference type="OrthoDB" id="9764035at2"/>
<keyword evidence="8 9" id="KW-0315">Glutamine amidotransferase</keyword>
<dbReference type="InterPro" id="IPR002586">
    <property type="entry name" value="CobQ/CobB/MinD/ParA_Nub-bd_dom"/>
</dbReference>
<evidence type="ECO:0000313" key="13">
    <source>
        <dbReference type="Proteomes" id="UP000076574"/>
    </source>
</evidence>
<dbReference type="PANTHER" id="PTHR43873">
    <property type="entry name" value="COBYRINATE A,C-DIAMIDE SYNTHASE"/>
    <property type="match status" value="1"/>
</dbReference>
<dbReference type="STRING" id="943830.A4A58_09905"/>
<evidence type="ECO:0000256" key="3">
    <source>
        <dbReference type="ARBA" id="ARBA00022573"/>
    </source>
</evidence>
<evidence type="ECO:0000256" key="1">
    <source>
        <dbReference type="ARBA" id="ARBA00001946"/>
    </source>
</evidence>
<keyword evidence="13" id="KW-1185">Reference proteome</keyword>
<evidence type="ECO:0000259" key="10">
    <source>
        <dbReference type="Pfam" id="PF01656"/>
    </source>
</evidence>
<keyword evidence="7 9" id="KW-0460">Magnesium</keyword>
<comment type="domain">
    <text evidence="9">Comprises of two domains. The C-terminal domain contains the binding site for glutamine and catalyzes the hydrolysis of this substrate to glutamate and ammonia. The N-terminal domain is anticipated to bind ATP and hydrogenobyrinate and catalyzes the ultimate synthesis of the diamide product. The ammonia produced via the glutaminase domain is probably translocated to the adjacent domain via a molecular tunnel, where it reacts with an activated intermediate.</text>
</comment>
<protein>
    <recommendedName>
        <fullName evidence="9">Hydrogenobyrinate a,c-diamide synthase</fullName>
        <ecNumber evidence="9">6.3.5.9</ecNumber>
    </recommendedName>
    <alternativeName>
        <fullName evidence="9">Hydrogenobyrinic acid a,c-diamide synthase</fullName>
    </alternativeName>
</protein>
<organism evidence="12 13">
    <name type="scientific">Tardiphaga robiniae</name>
    <dbReference type="NCBI Taxonomy" id="943830"/>
    <lineage>
        <taxon>Bacteria</taxon>
        <taxon>Pseudomonadati</taxon>
        <taxon>Pseudomonadota</taxon>
        <taxon>Alphaproteobacteria</taxon>
        <taxon>Hyphomicrobiales</taxon>
        <taxon>Nitrobacteraceae</taxon>
        <taxon>Tardiphaga</taxon>
    </lineage>
</organism>
<dbReference type="GO" id="GO:0009236">
    <property type="term" value="P:cobalamin biosynthetic process"/>
    <property type="evidence" value="ECO:0007669"/>
    <property type="project" value="UniProtKB-UniRule"/>
</dbReference>
<accession>A0A163YN67</accession>
<keyword evidence="6 9" id="KW-0067">ATP-binding</keyword>
<dbReference type="InterPro" id="IPR027417">
    <property type="entry name" value="P-loop_NTPase"/>
</dbReference>
<dbReference type="InterPro" id="IPR029062">
    <property type="entry name" value="Class_I_gatase-like"/>
</dbReference>
<dbReference type="RefSeq" id="WP_068734974.1">
    <property type="nucleotide sequence ID" value="NZ_LVYV01000023.1"/>
</dbReference>
<dbReference type="Gene3D" id="3.40.50.300">
    <property type="entry name" value="P-loop containing nucleotide triphosphate hydrolases"/>
    <property type="match status" value="1"/>
</dbReference>
<dbReference type="SUPFAM" id="SSF52540">
    <property type="entry name" value="P-loop containing nucleoside triphosphate hydrolases"/>
    <property type="match status" value="1"/>
</dbReference>
<reference evidence="12 13" key="1">
    <citation type="submission" date="2016-03" db="EMBL/GenBank/DDBJ databases">
        <title>Microsymbionts genomes from the relict species Vavilovia formosa (Stev.) Fed.</title>
        <authorList>
            <person name="Kopat V."/>
            <person name="Chirak E."/>
            <person name="Kimeklis A."/>
            <person name="Andronov E."/>
        </authorList>
    </citation>
    <scope>NUCLEOTIDE SEQUENCE [LARGE SCALE GENOMIC DNA]</scope>
    <source>
        <strain evidence="12 13">Vaf07</strain>
    </source>
</reference>
<proteinExistence type="inferred from homology"/>
<evidence type="ECO:0000313" key="12">
    <source>
        <dbReference type="EMBL" id="KZD22340.1"/>
    </source>
</evidence>
<dbReference type="PROSITE" id="PS51274">
    <property type="entry name" value="GATASE_COBBQ"/>
    <property type="match status" value="1"/>
</dbReference>
<evidence type="ECO:0000256" key="9">
    <source>
        <dbReference type="HAMAP-Rule" id="MF_00027"/>
    </source>
</evidence>
<sequence>MTAGLLVSAARSGAGKTTVTLGLLAALARRGITLRAAKAGPDYIDPAFHAVATGAPCINLDSWTMPPALLHALMADATTAADLLVVEGVMGLFDGVPGVADRDGSSASIAARFKLPVLLVLDVTAQSQSAAAMVRGFAGHHPDVRVAGVILNRVGSDRHRRLITDAIAPLGIPVVGAIPRDAALALPERHLGLIQAGEHGDLATRMGVLADMAEKHLDLDAIIALAAPVERQPTRNAAPALPPPGQRVALAADAAFTFIYPHLIHGWRNAGAEIVCFSPLANETPPDNCDSCWLPGGYPELHEATLASAQKFRDGLVRFAQTRSVHGECGGYMVLGEGLEDADGNRHPMTGLLGHTTSFHRRRLHLGYREARLLSDSPIGPKGSLIRGHEFHYASLIDPGSDDPLVDLRNAQGDPMAERGGRRGHVTGTFFHAIAQVSS</sequence>
<dbReference type="NCBIfam" id="NF002204">
    <property type="entry name" value="PRK01077.1"/>
    <property type="match status" value="1"/>
</dbReference>
<evidence type="ECO:0000256" key="7">
    <source>
        <dbReference type="ARBA" id="ARBA00022842"/>
    </source>
</evidence>
<comment type="miscellaneous">
    <text evidence="9">The a and c carboxylates of hydrogenobyrinate are activated for nucleophilic attack via formation of a phosphorylated intermediate by ATP. CobB catalyzes first the amidation of the c-carboxylate, and then that of the a-carboxylate.</text>
</comment>
<dbReference type="NCBIfam" id="TIGR00379">
    <property type="entry name" value="cobB"/>
    <property type="match status" value="1"/>
</dbReference>
<dbReference type="Proteomes" id="UP000076574">
    <property type="component" value="Unassembled WGS sequence"/>
</dbReference>
<dbReference type="CDD" id="cd05388">
    <property type="entry name" value="CobB_N"/>
    <property type="match status" value="1"/>
</dbReference>
<keyword evidence="5 9" id="KW-0547">Nucleotide-binding</keyword>
<dbReference type="AlphaFoldDB" id="A0A163YN67"/>
<comment type="caution">
    <text evidence="12">The sequence shown here is derived from an EMBL/GenBank/DDBJ whole genome shotgun (WGS) entry which is preliminary data.</text>
</comment>
<gene>
    <name evidence="9" type="primary">cobB</name>
    <name evidence="12" type="ORF">A4A58_09905</name>
</gene>
<comment type="catalytic activity">
    <reaction evidence="9">
        <text>hydrogenobyrinate + 2 L-glutamine + 2 ATP + 2 H2O = hydrogenobyrinate a,c-diamide + 2 L-glutamate + 2 ADP + 2 phosphate + 2 H(+)</text>
        <dbReference type="Rhea" id="RHEA:12544"/>
        <dbReference type="ChEBI" id="CHEBI:15377"/>
        <dbReference type="ChEBI" id="CHEBI:15378"/>
        <dbReference type="ChEBI" id="CHEBI:29985"/>
        <dbReference type="ChEBI" id="CHEBI:30616"/>
        <dbReference type="ChEBI" id="CHEBI:43474"/>
        <dbReference type="ChEBI" id="CHEBI:58359"/>
        <dbReference type="ChEBI" id="CHEBI:77873"/>
        <dbReference type="ChEBI" id="CHEBI:77874"/>
        <dbReference type="ChEBI" id="CHEBI:456216"/>
        <dbReference type="EC" id="6.3.5.9"/>
    </reaction>
</comment>
<dbReference type="EC" id="6.3.5.9" evidence="9"/>
<comment type="similarity">
    <text evidence="2">Belongs to the CobB/CobQ family. CobQ subfamily.</text>
</comment>
<evidence type="ECO:0000256" key="8">
    <source>
        <dbReference type="ARBA" id="ARBA00022962"/>
    </source>
</evidence>
<comment type="similarity">
    <text evidence="9">Belongs to the CobB/CbiA family.</text>
</comment>
<feature type="domain" description="CobQ/CobB/MinD/ParA nucleotide binding" evidence="10">
    <location>
        <begin position="7"/>
        <end position="191"/>
    </location>
</feature>
<feature type="active site" description="Nucleophile" evidence="9">
    <location>
        <position position="329"/>
    </location>
</feature>
<comment type="function">
    <text evidence="9">Catalyzes the ATP-dependent amidation of the two carboxylate groups at positions a and c of hydrogenobyrinate, using either L-glutamine or ammonia as the nitrogen source.</text>
</comment>
<dbReference type="Gene3D" id="3.40.50.880">
    <property type="match status" value="1"/>
</dbReference>
<dbReference type="PANTHER" id="PTHR43873:SF1">
    <property type="entry name" value="COBYRINATE A,C-DIAMIDE SYNTHASE"/>
    <property type="match status" value="1"/>
</dbReference>